<dbReference type="STRING" id="1859457.BET10_19095"/>
<evidence type="ECO:0000256" key="2">
    <source>
        <dbReference type="ARBA" id="ARBA00022448"/>
    </source>
</evidence>
<feature type="domain" description="TonB-dependent receptor plug" evidence="12">
    <location>
        <begin position="59"/>
        <end position="161"/>
    </location>
</feature>
<proteinExistence type="inferred from homology"/>
<dbReference type="RefSeq" id="WP_070986833.1">
    <property type="nucleotide sequence ID" value="NZ_MKJU01000030.1"/>
</dbReference>
<protein>
    <submittedName>
        <fullName evidence="13">Ligand-gated channel protein</fullName>
    </submittedName>
</protein>
<keyword evidence="5 9" id="KW-0798">TonB box</keyword>
<comment type="similarity">
    <text evidence="8 9">Belongs to the TonB-dependent receptor family.</text>
</comment>
<dbReference type="InterPro" id="IPR039426">
    <property type="entry name" value="TonB-dep_rcpt-like"/>
</dbReference>
<keyword evidence="7 8" id="KW-0998">Cell outer membrane</keyword>
<evidence type="ECO:0000256" key="10">
    <source>
        <dbReference type="SAM" id="SignalP"/>
    </source>
</evidence>
<dbReference type="InterPro" id="IPR037066">
    <property type="entry name" value="Plug_dom_sf"/>
</dbReference>
<accession>A0A1S1MS49</accession>
<evidence type="ECO:0000313" key="13">
    <source>
        <dbReference type="EMBL" id="OHU88920.1"/>
    </source>
</evidence>
<feature type="chain" id="PRO_5010243933" evidence="10">
    <location>
        <begin position="26"/>
        <end position="940"/>
    </location>
</feature>
<feature type="domain" description="TonB-dependent receptor-like beta-barrel" evidence="11">
    <location>
        <begin position="472"/>
        <end position="906"/>
    </location>
</feature>
<dbReference type="PROSITE" id="PS52016">
    <property type="entry name" value="TONB_DEPENDENT_REC_3"/>
    <property type="match status" value="1"/>
</dbReference>
<dbReference type="InterPro" id="IPR000531">
    <property type="entry name" value="Beta-barrel_TonB"/>
</dbReference>
<gene>
    <name evidence="13" type="ORF">BET10_19095</name>
</gene>
<dbReference type="InterPro" id="IPR012910">
    <property type="entry name" value="Plug_dom"/>
</dbReference>
<evidence type="ECO:0000313" key="14">
    <source>
        <dbReference type="Proteomes" id="UP000179786"/>
    </source>
</evidence>
<keyword evidence="10" id="KW-0732">Signal</keyword>
<dbReference type="Gene3D" id="2.170.130.10">
    <property type="entry name" value="TonB-dependent receptor, plug domain"/>
    <property type="match status" value="1"/>
</dbReference>
<reference evidence="13 14" key="1">
    <citation type="submission" date="2016-09" db="EMBL/GenBank/DDBJ databases">
        <title>Pseudoalteromonas amylolytica sp. nov., isolated from the surface seawater.</title>
        <authorList>
            <person name="Wu Y.-H."/>
            <person name="Cheng H."/>
            <person name="Jin X.-B."/>
            <person name="Wang C.-S."/>
            <person name="Xu X.-W."/>
        </authorList>
    </citation>
    <scope>NUCLEOTIDE SEQUENCE [LARGE SCALE GENOMIC DNA]</scope>
    <source>
        <strain evidence="13 14">JW1</strain>
    </source>
</reference>
<dbReference type="InterPro" id="IPR036942">
    <property type="entry name" value="Beta-barrel_TonB_sf"/>
</dbReference>
<keyword evidence="3 8" id="KW-1134">Transmembrane beta strand</keyword>
<dbReference type="EMBL" id="MKJU01000030">
    <property type="protein sequence ID" value="OHU88920.1"/>
    <property type="molecule type" value="Genomic_DNA"/>
</dbReference>
<dbReference type="SUPFAM" id="SSF56935">
    <property type="entry name" value="Porins"/>
    <property type="match status" value="1"/>
</dbReference>
<dbReference type="Proteomes" id="UP000179786">
    <property type="component" value="Unassembled WGS sequence"/>
</dbReference>
<feature type="signal peptide" evidence="10">
    <location>
        <begin position="1"/>
        <end position="25"/>
    </location>
</feature>
<keyword evidence="14" id="KW-1185">Reference proteome</keyword>
<dbReference type="OrthoDB" id="8727862at2"/>
<dbReference type="AlphaFoldDB" id="A0A1S1MS49"/>
<evidence type="ECO:0000256" key="9">
    <source>
        <dbReference type="RuleBase" id="RU003357"/>
    </source>
</evidence>
<keyword evidence="6 8" id="KW-0472">Membrane</keyword>
<evidence type="ECO:0000256" key="4">
    <source>
        <dbReference type="ARBA" id="ARBA00022692"/>
    </source>
</evidence>
<dbReference type="Pfam" id="PF00593">
    <property type="entry name" value="TonB_dep_Rec_b-barrel"/>
    <property type="match status" value="1"/>
</dbReference>
<evidence type="ECO:0000256" key="3">
    <source>
        <dbReference type="ARBA" id="ARBA00022452"/>
    </source>
</evidence>
<evidence type="ECO:0000259" key="12">
    <source>
        <dbReference type="Pfam" id="PF07715"/>
    </source>
</evidence>
<dbReference type="NCBIfam" id="TIGR01782">
    <property type="entry name" value="TonB-Xanth-Caul"/>
    <property type="match status" value="1"/>
</dbReference>
<evidence type="ECO:0000256" key="6">
    <source>
        <dbReference type="ARBA" id="ARBA00023136"/>
    </source>
</evidence>
<evidence type="ECO:0000256" key="7">
    <source>
        <dbReference type="ARBA" id="ARBA00023237"/>
    </source>
</evidence>
<comment type="caution">
    <text evidence="13">The sequence shown here is derived from an EMBL/GenBank/DDBJ whole genome shotgun (WGS) entry which is preliminary data.</text>
</comment>
<keyword evidence="4 8" id="KW-0812">Transmembrane</keyword>
<dbReference type="InterPro" id="IPR010104">
    <property type="entry name" value="TonB_rcpt_bac"/>
</dbReference>
<evidence type="ECO:0000256" key="8">
    <source>
        <dbReference type="PROSITE-ProRule" id="PRU01360"/>
    </source>
</evidence>
<dbReference type="Pfam" id="PF07715">
    <property type="entry name" value="Plug"/>
    <property type="match status" value="1"/>
</dbReference>
<dbReference type="CDD" id="cd01347">
    <property type="entry name" value="ligand_gated_channel"/>
    <property type="match status" value="1"/>
</dbReference>
<organism evidence="13 14">
    <name type="scientific">Pseudoalteromonas amylolytica</name>
    <dbReference type="NCBI Taxonomy" id="1859457"/>
    <lineage>
        <taxon>Bacteria</taxon>
        <taxon>Pseudomonadati</taxon>
        <taxon>Pseudomonadota</taxon>
        <taxon>Gammaproteobacteria</taxon>
        <taxon>Alteromonadales</taxon>
        <taxon>Pseudoalteromonadaceae</taxon>
        <taxon>Pseudoalteromonas</taxon>
    </lineage>
</organism>
<evidence type="ECO:0000256" key="5">
    <source>
        <dbReference type="ARBA" id="ARBA00023077"/>
    </source>
</evidence>
<name>A0A1S1MS49_9GAMM</name>
<evidence type="ECO:0000259" key="11">
    <source>
        <dbReference type="Pfam" id="PF00593"/>
    </source>
</evidence>
<dbReference type="PANTHER" id="PTHR40980:SF3">
    <property type="entry name" value="TONB-DEPENDENT RECEPTOR-LIKE BETA-BARREL DOMAIN-CONTAINING PROTEIN"/>
    <property type="match status" value="1"/>
</dbReference>
<comment type="subcellular location">
    <subcellularLocation>
        <location evidence="1 8">Cell outer membrane</location>
        <topology evidence="1 8">Multi-pass membrane protein</topology>
    </subcellularLocation>
</comment>
<evidence type="ECO:0000256" key="1">
    <source>
        <dbReference type="ARBA" id="ARBA00004571"/>
    </source>
</evidence>
<keyword evidence="2 8" id="KW-0813">Transport</keyword>
<sequence>MSMFKPSMLTLALIGAGVVSHSAYAAEETAKAQEDQKVEVIEVKGFRASVVESINTKRFSSEVVESISAEDIGKLPDSSIAESIARLPGLTAQRLDGRASKVSVRGFGEDESATTFNGREQVSISDNRGVEFDLYPSEVMSGVTVYKTPSANLEAEGIAGVIDMQTIKPLSVDERVFQLNTMYEKTSFDKLNPDGEDAGLRGTFSYVDKFADDTIGVALALTTMTSPNQEKRWNAWGYPEFEADGKQYSILGGAKPFVRSSTLERDSVMFVFEAAPSDKLSMVFDALYVDFKDEKILRGIEIPFAWGQGSISGETATVDEASGFVTSAITQGQRVVVRNDYEDREAELSAFGFNTKYNVNDSLTLEFDASHSSVEKQIWSLESYSGTGRGNERGVADNLGYTFSGGNTGAQFSHELDYSDYDLIKIGGPLSWGWSSALNEKYGVVGSENDQGEYEYHPYENQLQDGFINAPTIEDELNALKLAAKQALDNEFVSSVEFGLSYRDREKSKVSEGYFMTVAGFSYPDNPGMLTVPEQYRLGSANLDFIGMGDMIAYDSRAMVADGQFDLLAESLTNPSHATMSWTVQEQVTAAFVQANINAEIAGFPVTGNAGLRYVKTEQTGKGNAFDTVDGKVVTTPTHVEHDYSHLLPSLNLSLAIDEMQTVRFGAAKTISRPRLDEMNASISAKYNQRPDENGNNWEVSGGNPTLEPKEAIGFDLTYENYFSAEGYFSVALFHKDLKEWIFDGTYEIDMTGVVDPVSGEVPPNAGGSGKGKVNGGGGDLWGYELSVALPFNIFHDSLEGFGIIASHTGVKSDIEDPNGNDYELPGLSDRIQSLTFYYENHGFQARTSMRKRSAFKGDVYGLGFKTVQVDILGETIWDAQLGYDFGEGGFEQLDGLSVSLQIQNITEEPFTALSGDNALQVRDYQDYGRTYMLGLSYKF</sequence>
<dbReference type="Gene3D" id="2.40.170.20">
    <property type="entry name" value="TonB-dependent receptor, beta-barrel domain"/>
    <property type="match status" value="1"/>
</dbReference>
<dbReference type="PANTHER" id="PTHR40980">
    <property type="entry name" value="PLUG DOMAIN-CONTAINING PROTEIN"/>
    <property type="match status" value="1"/>
</dbReference>
<dbReference type="GO" id="GO:0009279">
    <property type="term" value="C:cell outer membrane"/>
    <property type="evidence" value="ECO:0007669"/>
    <property type="project" value="UniProtKB-SubCell"/>
</dbReference>